<dbReference type="InterPro" id="IPR029063">
    <property type="entry name" value="SAM-dependent_MTases_sf"/>
</dbReference>
<feature type="domain" description="Release factor glutamine methyltransferase N-terminal" evidence="1">
    <location>
        <begin position="18"/>
        <end position="88"/>
    </location>
</feature>
<dbReference type="AlphaFoldDB" id="A0A381U433"/>
<evidence type="ECO:0000313" key="2">
    <source>
        <dbReference type="EMBL" id="SVA22824.1"/>
    </source>
</evidence>
<dbReference type="Gene3D" id="1.10.8.10">
    <property type="entry name" value="DNA helicase RuvA subunit, C-terminal domain"/>
    <property type="match status" value="1"/>
</dbReference>
<dbReference type="Gene3D" id="3.40.50.150">
    <property type="entry name" value="Vaccinia Virus protein VP39"/>
    <property type="match status" value="1"/>
</dbReference>
<proteinExistence type="predicted"/>
<dbReference type="EMBL" id="UINC01005673">
    <property type="protein sequence ID" value="SVA22824.1"/>
    <property type="molecule type" value="Genomic_DNA"/>
</dbReference>
<dbReference type="InterPro" id="IPR050320">
    <property type="entry name" value="N5-glutamine_MTase"/>
</dbReference>
<reference evidence="2" key="1">
    <citation type="submission" date="2018-05" db="EMBL/GenBank/DDBJ databases">
        <authorList>
            <person name="Lanie J.A."/>
            <person name="Ng W.-L."/>
            <person name="Kazmierczak K.M."/>
            <person name="Andrzejewski T.M."/>
            <person name="Davidsen T.M."/>
            <person name="Wayne K.J."/>
            <person name="Tettelin H."/>
            <person name="Glass J.I."/>
            <person name="Rusch D."/>
            <person name="Podicherti R."/>
            <person name="Tsui H.-C.T."/>
            <person name="Winkler M.E."/>
        </authorList>
    </citation>
    <scope>NUCLEOTIDE SEQUENCE</scope>
</reference>
<dbReference type="SUPFAM" id="SSF53335">
    <property type="entry name" value="S-adenosyl-L-methionine-dependent methyltransferases"/>
    <property type="match status" value="1"/>
</dbReference>
<accession>A0A381U433</accession>
<organism evidence="2">
    <name type="scientific">marine metagenome</name>
    <dbReference type="NCBI Taxonomy" id="408172"/>
    <lineage>
        <taxon>unclassified sequences</taxon>
        <taxon>metagenomes</taxon>
        <taxon>ecological metagenomes</taxon>
    </lineage>
</organism>
<dbReference type="PANTHER" id="PTHR18895:SF74">
    <property type="entry name" value="MTRF1L RELEASE FACTOR GLUTAMINE METHYLTRANSFERASE"/>
    <property type="match status" value="1"/>
</dbReference>
<dbReference type="PANTHER" id="PTHR18895">
    <property type="entry name" value="HEMK METHYLTRANSFERASE"/>
    <property type="match status" value="1"/>
</dbReference>
<dbReference type="Pfam" id="PF17827">
    <property type="entry name" value="PrmC_N"/>
    <property type="match status" value="1"/>
</dbReference>
<dbReference type="InterPro" id="IPR040758">
    <property type="entry name" value="PrmC_N"/>
</dbReference>
<gene>
    <name evidence="2" type="ORF">METZ01_LOCUS75678</name>
</gene>
<evidence type="ECO:0000259" key="1">
    <source>
        <dbReference type="Pfam" id="PF17827"/>
    </source>
</evidence>
<protein>
    <recommendedName>
        <fullName evidence="1">Release factor glutamine methyltransferase N-terminal domain-containing protein</fullName>
    </recommendedName>
</protein>
<sequence>MSLISPIINREESMRVIDLITWAETYFSGKGFEHPRAEIEWFLQELLNCNRMDIYLRFEEILSLSQLSTLRSWIKRRLEHEPLQYITGFTEFYGRKFIVNEHVFIPRPETERLIDIALEKITQMDSPT</sequence>
<feature type="non-terminal residue" evidence="2">
    <location>
        <position position="128"/>
    </location>
</feature>
<name>A0A381U433_9ZZZZ</name>